<dbReference type="InterPro" id="IPR013780">
    <property type="entry name" value="Glyco_hydro_b"/>
</dbReference>
<dbReference type="GO" id="GO:0030246">
    <property type="term" value="F:carbohydrate binding"/>
    <property type="evidence" value="ECO:0007669"/>
    <property type="project" value="InterPro"/>
</dbReference>
<dbReference type="PANTHER" id="PTHR11607">
    <property type="entry name" value="ALPHA-MANNOSIDASE"/>
    <property type="match status" value="1"/>
</dbReference>
<dbReference type="eggNOG" id="KOG1959">
    <property type="taxonomic scope" value="Eukaryota"/>
</dbReference>
<protein>
    <submittedName>
        <fullName evidence="1">Uncharacterized protein</fullName>
    </submittedName>
</protein>
<reference evidence="1" key="1">
    <citation type="submission" date="2024-06" db="UniProtKB">
        <authorList>
            <consortium name="Ensembl"/>
        </authorList>
    </citation>
    <scope>IDENTIFICATION</scope>
</reference>
<organism evidence="1">
    <name type="scientific">Mustela putorius furo</name>
    <name type="common">European domestic ferret</name>
    <name type="synonym">Mustela furo</name>
    <dbReference type="NCBI Taxonomy" id="9669"/>
    <lineage>
        <taxon>Eukaryota</taxon>
        <taxon>Metazoa</taxon>
        <taxon>Chordata</taxon>
        <taxon>Craniata</taxon>
        <taxon>Vertebrata</taxon>
        <taxon>Euteleostomi</taxon>
        <taxon>Mammalia</taxon>
        <taxon>Eutheria</taxon>
        <taxon>Laurasiatheria</taxon>
        <taxon>Carnivora</taxon>
        <taxon>Caniformia</taxon>
        <taxon>Musteloidea</taxon>
        <taxon>Mustelidae</taxon>
        <taxon>Mustelinae</taxon>
        <taxon>Mustela</taxon>
    </lineage>
</organism>
<dbReference type="GO" id="GO:0004559">
    <property type="term" value="F:alpha-mannosidase activity"/>
    <property type="evidence" value="ECO:0007669"/>
    <property type="project" value="TreeGrafter"/>
</dbReference>
<dbReference type="InterPro" id="IPR050843">
    <property type="entry name" value="Glycosyl_Hydrlase_38"/>
</dbReference>
<sequence length="80" mass="8840">HIAVVYNPLAWTVTTFVTLTVGFSRVHVTDEFGQPVAAQVQESKEKENAYDLHVLTTIPGLSYQHYIIKRAQGTQGATPV</sequence>
<dbReference type="InterPro" id="IPR011013">
    <property type="entry name" value="Gal_mutarotase_sf_dom"/>
</dbReference>
<name>M3Y7H5_MUSPF</name>
<dbReference type="InParanoid" id="M3Y7H5"/>
<dbReference type="Gene3D" id="2.60.40.1180">
    <property type="entry name" value="Golgi alpha-mannosidase II"/>
    <property type="match status" value="1"/>
</dbReference>
<dbReference type="GeneTree" id="ENSGT00970000197971"/>
<evidence type="ECO:0000313" key="1">
    <source>
        <dbReference type="Ensembl" id="ENSMPUP00000007282.1"/>
    </source>
</evidence>
<proteinExistence type="predicted"/>
<dbReference type="GO" id="GO:0005764">
    <property type="term" value="C:lysosome"/>
    <property type="evidence" value="ECO:0007669"/>
    <property type="project" value="TreeGrafter"/>
</dbReference>
<dbReference type="HOGENOM" id="CLU_2596324_0_0_1"/>
<dbReference type="EMBL" id="AEYP01074952">
    <property type="status" value="NOT_ANNOTATED_CDS"/>
    <property type="molecule type" value="Genomic_DNA"/>
</dbReference>
<dbReference type="PANTHER" id="PTHR11607:SF28">
    <property type="entry name" value="EPIDIDYMIS-SPECIFIC ALPHA-MANNOSIDASE"/>
    <property type="match status" value="1"/>
</dbReference>
<dbReference type="GO" id="GO:0005975">
    <property type="term" value="P:carbohydrate metabolic process"/>
    <property type="evidence" value="ECO:0007669"/>
    <property type="project" value="InterPro"/>
</dbReference>
<dbReference type="Ensembl" id="ENSMPUT00000007401.1">
    <property type="protein sequence ID" value="ENSMPUP00000007282.1"/>
    <property type="gene ID" value="ENSMPUG00000007339.1"/>
</dbReference>
<dbReference type="SUPFAM" id="SSF74650">
    <property type="entry name" value="Galactose mutarotase-like"/>
    <property type="match status" value="1"/>
</dbReference>
<dbReference type="STRING" id="9669.ENSMPUP00000007282"/>
<accession>M3Y7H5</accession>
<dbReference type="AlphaFoldDB" id="M3Y7H5"/>